<evidence type="ECO:0000256" key="1">
    <source>
        <dbReference type="SAM" id="Phobius"/>
    </source>
</evidence>
<gene>
    <name evidence="2" type="ORF">P9271_05160</name>
</gene>
<keyword evidence="1" id="KW-0812">Transmembrane</keyword>
<dbReference type="GeneID" id="301140897"/>
<feature type="transmembrane region" description="Helical" evidence="1">
    <location>
        <begin position="34"/>
        <end position="55"/>
    </location>
</feature>
<keyword evidence="1" id="KW-0472">Membrane</keyword>
<reference evidence="2 3" key="1">
    <citation type="submission" date="2023-03" db="EMBL/GenBank/DDBJ databases">
        <title>Bacillus Genome Sequencing.</title>
        <authorList>
            <person name="Dunlap C."/>
        </authorList>
    </citation>
    <scope>NUCLEOTIDE SEQUENCE [LARGE SCALE GENOMIC DNA]</scope>
    <source>
        <strain evidence="2 3">NRS-1717</strain>
    </source>
</reference>
<organism evidence="2 3">
    <name type="scientific">Metabacillus fastidiosus</name>
    <dbReference type="NCBI Taxonomy" id="1458"/>
    <lineage>
        <taxon>Bacteria</taxon>
        <taxon>Bacillati</taxon>
        <taxon>Bacillota</taxon>
        <taxon>Bacilli</taxon>
        <taxon>Bacillales</taxon>
        <taxon>Bacillaceae</taxon>
        <taxon>Metabacillus</taxon>
    </lineage>
</organism>
<protein>
    <submittedName>
        <fullName evidence="2">DUF2768 domain-containing protein</fullName>
    </submittedName>
</protein>
<accession>A0ABU6NU97</accession>
<evidence type="ECO:0000313" key="3">
    <source>
        <dbReference type="Proteomes" id="UP001342826"/>
    </source>
</evidence>
<sequence length="61" mass="7012">MKMWIALTSMGFMFISVFSIYFSRYKLKGVLKMIFTAMSFIFMVLAGILIFLVVFTGPVPE</sequence>
<dbReference type="InterPro" id="IPR020076">
    <property type="entry name" value="DUF2768"/>
</dbReference>
<proteinExistence type="predicted"/>
<evidence type="ECO:0000313" key="2">
    <source>
        <dbReference type="EMBL" id="MED4400718.1"/>
    </source>
</evidence>
<keyword evidence="1" id="KW-1133">Transmembrane helix</keyword>
<dbReference type="Proteomes" id="UP001342826">
    <property type="component" value="Unassembled WGS sequence"/>
</dbReference>
<dbReference type="Pfam" id="PF10966">
    <property type="entry name" value="DUF2768"/>
    <property type="match status" value="1"/>
</dbReference>
<dbReference type="EMBL" id="JARTFS010000005">
    <property type="protein sequence ID" value="MED4400718.1"/>
    <property type="molecule type" value="Genomic_DNA"/>
</dbReference>
<feature type="transmembrane region" description="Helical" evidence="1">
    <location>
        <begin position="6"/>
        <end position="22"/>
    </location>
</feature>
<comment type="caution">
    <text evidence="2">The sequence shown here is derived from an EMBL/GenBank/DDBJ whole genome shotgun (WGS) entry which is preliminary data.</text>
</comment>
<keyword evidence="3" id="KW-1185">Reference proteome</keyword>
<dbReference type="RefSeq" id="WP_066228739.1">
    <property type="nucleotide sequence ID" value="NZ_JARTFQ010000005.1"/>
</dbReference>
<name>A0ABU6NU97_9BACI</name>